<protein>
    <submittedName>
        <fullName evidence="3">AmmeMemoRadiSam system protein A</fullName>
    </submittedName>
</protein>
<dbReference type="Proteomes" id="UP000438914">
    <property type="component" value="Unassembled WGS sequence"/>
</dbReference>
<dbReference type="Pfam" id="PF01871">
    <property type="entry name" value="AMMECR1"/>
    <property type="match status" value="1"/>
</dbReference>
<dbReference type="AlphaFoldDB" id="A0A7K0KJB8"/>
<dbReference type="PANTHER" id="PTHR13016:SF0">
    <property type="entry name" value="AMME SYNDROME CANDIDATE GENE 1 PROTEIN"/>
    <property type="match status" value="1"/>
</dbReference>
<feature type="domain" description="AMMECR1" evidence="2">
    <location>
        <begin position="87"/>
        <end position="263"/>
    </location>
</feature>
<keyword evidence="4" id="KW-1185">Reference proteome</keyword>
<dbReference type="PROSITE" id="PS51112">
    <property type="entry name" value="AMMECR1"/>
    <property type="match status" value="1"/>
</dbReference>
<feature type="region of interest" description="Disordered" evidence="1">
    <location>
        <begin position="42"/>
        <end position="92"/>
    </location>
</feature>
<dbReference type="InterPro" id="IPR023473">
    <property type="entry name" value="AMMECR1"/>
</dbReference>
<accession>A0A7K0KJB8</accession>
<evidence type="ECO:0000259" key="2">
    <source>
        <dbReference type="PROSITE" id="PS51112"/>
    </source>
</evidence>
<evidence type="ECO:0000313" key="3">
    <source>
        <dbReference type="EMBL" id="MST85998.1"/>
    </source>
</evidence>
<dbReference type="InterPro" id="IPR002733">
    <property type="entry name" value="AMMECR1_domain"/>
</dbReference>
<dbReference type="NCBIfam" id="TIGR04335">
    <property type="entry name" value="AmmeMemoSam_A"/>
    <property type="match status" value="1"/>
</dbReference>
<dbReference type="SUPFAM" id="SSF143447">
    <property type="entry name" value="AMMECR1-like"/>
    <property type="match status" value="1"/>
</dbReference>
<comment type="caution">
    <text evidence="3">The sequence shown here is derived from an EMBL/GenBank/DDBJ whole genome shotgun (WGS) entry which is preliminary data.</text>
</comment>
<sequence length="263" mass="29782">MMAEKEQGMEFHHLAYCNSGDSPYSGHDQVVGYHAFVMTETEPTNPMTGHQAAGSQTVQKETANGDKGQTDVSDETRSGHDKENDGRPEEAFVLDDSTRHQLLDIAWKSIRRQKVEEPANPELLRNGGAFVTLTENGRLRGCIGHFGEDVPLWQVVAAMAHDAAYRDPRFRPVEPEEWDRLSLEISVLSPLKRIHDISEFHYGQEGIYIKKGWHSGTFLPQVAEEVNWTKEEFLGHCAQDKAGLSWDGWKDAELYTYRVEIVK</sequence>
<dbReference type="PANTHER" id="PTHR13016">
    <property type="entry name" value="AMMECR1 HOMOLOG"/>
    <property type="match status" value="1"/>
</dbReference>
<dbReference type="Gene3D" id="3.30.1490.150">
    <property type="entry name" value="Hypothetical protein ph0010, domain 2"/>
    <property type="match status" value="1"/>
</dbReference>
<name>A0A7K0KJB8_9BACT</name>
<reference evidence="3 4" key="1">
    <citation type="submission" date="2019-08" db="EMBL/GenBank/DDBJ databases">
        <title>In-depth cultivation of the pig gut microbiome towards novel bacterial diversity and tailored functional studies.</title>
        <authorList>
            <person name="Wylensek D."/>
            <person name="Hitch T.C.A."/>
            <person name="Clavel T."/>
        </authorList>
    </citation>
    <scope>NUCLEOTIDE SEQUENCE [LARGE SCALE GENOMIC DNA]</scope>
    <source>
        <strain evidence="3 4">LKV-178-WT-2A</strain>
    </source>
</reference>
<dbReference type="InterPro" id="IPR036071">
    <property type="entry name" value="AMMECR1_dom_sf"/>
</dbReference>
<gene>
    <name evidence="3" type="primary">amrA</name>
    <name evidence="3" type="ORF">FYJ73_15225</name>
</gene>
<evidence type="ECO:0000313" key="4">
    <source>
        <dbReference type="Proteomes" id="UP000438914"/>
    </source>
</evidence>
<organism evidence="3 4">
    <name type="scientific">Hallella mizrahii</name>
    <dbReference type="NCBI Taxonomy" id="2606637"/>
    <lineage>
        <taxon>Bacteria</taxon>
        <taxon>Pseudomonadati</taxon>
        <taxon>Bacteroidota</taxon>
        <taxon>Bacteroidia</taxon>
        <taxon>Bacteroidales</taxon>
        <taxon>Prevotellaceae</taxon>
        <taxon>Hallella</taxon>
    </lineage>
</organism>
<evidence type="ECO:0000256" key="1">
    <source>
        <dbReference type="SAM" id="MobiDB-lite"/>
    </source>
</evidence>
<dbReference type="EMBL" id="VUNG01000071">
    <property type="protein sequence ID" value="MST85998.1"/>
    <property type="molecule type" value="Genomic_DNA"/>
</dbReference>
<proteinExistence type="predicted"/>
<dbReference type="InterPro" id="IPR027485">
    <property type="entry name" value="AMMECR1_N"/>
</dbReference>
<feature type="compositionally biased region" description="Basic and acidic residues" evidence="1">
    <location>
        <begin position="74"/>
        <end position="92"/>
    </location>
</feature>
<feature type="compositionally biased region" description="Polar residues" evidence="1">
    <location>
        <begin position="42"/>
        <end position="62"/>
    </location>
</feature>
<dbReference type="NCBIfam" id="TIGR00296">
    <property type="entry name" value="TIGR00296 family protein"/>
    <property type="match status" value="1"/>
</dbReference>
<dbReference type="InterPro" id="IPR027623">
    <property type="entry name" value="AmmeMemoSam_A"/>
</dbReference>
<dbReference type="Gene3D" id="3.30.700.20">
    <property type="entry name" value="Hypothetical protein ph0010, domain 1"/>
    <property type="match status" value="1"/>
</dbReference>